<dbReference type="AlphaFoldDB" id="A0AAW2H7W8"/>
<protein>
    <recommendedName>
        <fullName evidence="5">Serine/threonine-protein phosphatase</fullName>
        <ecNumber evidence="5">3.1.3.16</ecNumber>
    </recommendedName>
</protein>
<dbReference type="PANTHER" id="PTHR45619">
    <property type="entry name" value="SERINE/THREONINE-PROTEIN PHOSPHATASE PP2A-RELATED"/>
    <property type="match status" value="1"/>
</dbReference>
<proteinExistence type="inferred from homology"/>
<dbReference type="InterPro" id="IPR004843">
    <property type="entry name" value="Calcineurin-like_PHP"/>
</dbReference>
<evidence type="ECO:0000256" key="1">
    <source>
        <dbReference type="ARBA" id="ARBA00001936"/>
    </source>
</evidence>
<organism evidence="7">
    <name type="scientific">Menopon gallinae</name>
    <name type="common">poultry shaft louse</name>
    <dbReference type="NCBI Taxonomy" id="328185"/>
    <lineage>
        <taxon>Eukaryota</taxon>
        <taxon>Metazoa</taxon>
        <taxon>Ecdysozoa</taxon>
        <taxon>Arthropoda</taxon>
        <taxon>Hexapoda</taxon>
        <taxon>Insecta</taxon>
        <taxon>Pterygota</taxon>
        <taxon>Neoptera</taxon>
        <taxon>Paraneoptera</taxon>
        <taxon>Psocodea</taxon>
        <taxon>Troctomorpha</taxon>
        <taxon>Phthiraptera</taxon>
        <taxon>Amblycera</taxon>
        <taxon>Menoponidae</taxon>
        <taxon>Menopon</taxon>
    </lineage>
</organism>
<dbReference type="PRINTS" id="PR00114">
    <property type="entry name" value="STPHPHTASE"/>
</dbReference>
<gene>
    <name evidence="7" type="ORF">PYX00_011412</name>
</gene>
<comment type="caution">
    <text evidence="7">The sequence shown here is derived from an EMBL/GenBank/DDBJ whole genome shotgun (WGS) entry which is preliminary data.</text>
</comment>
<reference evidence="7" key="1">
    <citation type="journal article" date="2024" name="Gigascience">
        <title>Chromosome-level genome of the poultry shaft louse Menopon gallinae provides insight into the host-switching and adaptive evolution of parasitic lice.</title>
        <authorList>
            <person name="Xu Y."/>
            <person name="Ma L."/>
            <person name="Liu S."/>
            <person name="Liang Y."/>
            <person name="Liu Q."/>
            <person name="He Z."/>
            <person name="Tian L."/>
            <person name="Duan Y."/>
            <person name="Cai W."/>
            <person name="Li H."/>
            <person name="Song F."/>
        </authorList>
    </citation>
    <scope>NUCLEOTIDE SEQUENCE</scope>
    <source>
        <strain evidence="7">Cailab_2023a</strain>
    </source>
</reference>
<dbReference type="Pfam" id="PF00149">
    <property type="entry name" value="Metallophos"/>
    <property type="match status" value="1"/>
</dbReference>
<dbReference type="SMART" id="SM00156">
    <property type="entry name" value="PP2Ac"/>
    <property type="match status" value="1"/>
</dbReference>
<name>A0AAW2H7W8_9NEOP</name>
<keyword evidence="4" id="KW-0464">Manganese</keyword>
<feature type="domain" description="Serine/threonine specific protein phosphatases" evidence="6">
    <location>
        <begin position="106"/>
        <end position="111"/>
    </location>
</feature>
<dbReference type="EC" id="3.1.3.16" evidence="5"/>
<dbReference type="SUPFAM" id="SSF56300">
    <property type="entry name" value="Metallo-dependent phosphatases"/>
    <property type="match status" value="1"/>
</dbReference>
<dbReference type="PROSITE" id="PS00125">
    <property type="entry name" value="SER_THR_PHOSPHATASE"/>
    <property type="match status" value="1"/>
</dbReference>
<comment type="similarity">
    <text evidence="5">Belongs to the PPP phosphatase family.</text>
</comment>
<keyword evidence="2" id="KW-0479">Metal-binding</keyword>
<comment type="catalytic activity">
    <reaction evidence="5">
        <text>O-phospho-L-threonyl-[protein] + H2O = L-threonyl-[protein] + phosphate</text>
        <dbReference type="Rhea" id="RHEA:47004"/>
        <dbReference type="Rhea" id="RHEA-COMP:11060"/>
        <dbReference type="Rhea" id="RHEA-COMP:11605"/>
        <dbReference type="ChEBI" id="CHEBI:15377"/>
        <dbReference type="ChEBI" id="CHEBI:30013"/>
        <dbReference type="ChEBI" id="CHEBI:43474"/>
        <dbReference type="ChEBI" id="CHEBI:61977"/>
        <dbReference type="EC" id="3.1.3.16"/>
    </reaction>
</comment>
<dbReference type="GO" id="GO:0004722">
    <property type="term" value="F:protein serine/threonine phosphatase activity"/>
    <property type="evidence" value="ECO:0007669"/>
    <property type="project" value="UniProtKB-EC"/>
</dbReference>
<dbReference type="InterPro" id="IPR006186">
    <property type="entry name" value="Ser/Thr-sp_prot-phosphatase"/>
</dbReference>
<dbReference type="EMBL" id="JARGDH010000006">
    <property type="protein sequence ID" value="KAL0265698.1"/>
    <property type="molecule type" value="Genomic_DNA"/>
</dbReference>
<dbReference type="InterPro" id="IPR047129">
    <property type="entry name" value="PPA2-like"/>
</dbReference>
<evidence type="ECO:0000259" key="6">
    <source>
        <dbReference type="PROSITE" id="PS00125"/>
    </source>
</evidence>
<dbReference type="GO" id="GO:0046872">
    <property type="term" value="F:metal ion binding"/>
    <property type="evidence" value="ECO:0007669"/>
    <property type="project" value="UniProtKB-KW"/>
</dbReference>
<evidence type="ECO:0000256" key="5">
    <source>
        <dbReference type="RuleBase" id="RU004273"/>
    </source>
</evidence>
<evidence type="ECO:0000313" key="7">
    <source>
        <dbReference type="EMBL" id="KAL0265698.1"/>
    </source>
</evidence>
<comment type="cofactor">
    <cofactor evidence="1">
        <name>Mn(2+)</name>
        <dbReference type="ChEBI" id="CHEBI:29035"/>
    </cofactor>
</comment>
<dbReference type="InterPro" id="IPR029052">
    <property type="entry name" value="Metallo-depent_PP-like"/>
</dbReference>
<evidence type="ECO:0000256" key="2">
    <source>
        <dbReference type="ARBA" id="ARBA00022723"/>
    </source>
</evidence>
<accession>A0AAW2H7W8</accession>
<dbReference type="CDD" id="cd07415">
    <property type="entry name" value="MPP_PP2A_PP4_PP6"/>
    <property type="match status" value="1"/>
</dbReference>
<evidence type="ECO:0000256" key="3">
    <source>
        <dbReference type="ARBA" id="ARBA00022801"/>
    </source>
</evidence>
<dbReference type="Gene3D" id="3.60.21.10">
    <property type="match status" value="1"/>
</dbReference>
<evidence type="ECO:0000256" key="4">
    <source>
        <dbReference type="ARBA" id="ARBA00023211"/>
    </source>
</evidence>
<sequence>MIDGFLEKLFRCEYLSEPEVKQLCTAGIEVLSKESNVIHLSAPITVCGDIHGQFYDLMELFKIGGLPPHTKYLFMGDYVDRGFHSVETFSLLLCLKIKYPSRVALLRGNHESRQITQVYGFYDECTRKYATGEVWRAFTDLFDFLPLAAIVNGEVFCCHGGLSPSFETIEDIQKLDRKMEVPHSGAMCDILWSDPDETSGWGDSPRGAGFLFGGDITKQFNEKNSLRMICRAHQLAMEGYNWNHENKCVTIFSAPNYCYRCGNIATLMEMDEYGCYGFTQFDPAPKSEEDIITPRIPDYFL</sequence>
<keyword evidence="3 5" id="KW-0378">Hydrolase</keyword>